<dbReference type="InterPro" id="IPR053868">
    <property type="entry name" value="Pel9A-like_beta_helix"/>
</dbReference>
<dbReference type="Proteomes" id="UP000813385">
    <property type="component" value="Unassembled WGS sequence"/>
</dbReference>
<dbReference type="Gene3D" id="2.160.20.10">
    <property type="entry name" value="Single-stranded right-handed beta-helix, Pectin lyase-like"/>
    <property type="match status" value="1"/>
</dbReference>
<evidence type="ECO:0000256" key="2">
    <source>
        <dbReference type="ARBA" id="ARBA00004613"/>
    </source>
</evidence>
<dbReference type="EMBL" id="JAGPXD010000001">
    <property type="protein sequence ID" value="KAH7376196.1"/>
    <property type="molecule type" value="Genomic_DNA"/>
</dbReference>
<dbReference type="PANTHER" id="PTHR40088:SF1">
    <property type="entry name" value="PECTATE LYASE PEL9"/>
    <property type="match status" value="1"/>
</dbReference>
<dbReference type="InterPro" id="IPR012334">
    <property type="entry name" value="Pectin_lyas_fold"/>
</dbReference>
<dbReference type="GO" id="GO:0046872">
    <property type="term" value="F:metal ion binding"/>
    <property type="evidence" value="ECO:0007669"/>
    <property type="project" value="UniProtKB-KW"/>
</dbReference>
<feature type="chain" id="PRO_5035471422" evidence="9">
    <location>
        <begin position="18"/>
        <end position="396"/>
    </location>
</feature>
<dbReference type="OrthoDB" id="5561043at2759"/>
<dbReference type="GO" id="GO:0005576">
    <property type="term" value="C:extracellular region"/>
    <property type="evidence" value="ECO:0007669"/>
    <property type="project" value="UniProtKB-SubCell"/>
</dbReference>
<dbReference type="GO" id="GO:0016837">
    <property type="term" value="F:carbon-oxygen lyase activity, acting on polysaccharides"/>
    <property type="evidence" value="ECO:0007669"/>
    <property type="project" value="TreeGrafter"/>
</dbReference>
<feature type="domain" description="Pel9A-like right handed beta-helix region" evidence="10">
    <location>
        <begin position="138"/>
        <end position="313"/>
    </location>
</feature>
<keyword evidence="6" id="KW-0106">Calcium</keyword>
<dbReference type="InterPro" id="IPR006626">
    <property type="entry name" value="PbH1"/>
</dbReference>
<keyword evidence="5 9" id="KW-0732">Signal</keyword>
<evidence type="ECO:0000256" key="4">
    <source>
        <dbReference type="ARBA" id="ARBA00022723"/>
    </source>
</evidence>
<name>A0A8K0TVQ6_9PEZI</name>
<evidence type="ECO:0000256" key="1">
    <source>
        <dbReference type="ARBA" id="ARBA00001913"/>
    </source>
</evidence>
<feature type="signal peptide" evidence="9">
    <location>
        <begin position="1"/>
        <end position="17"/>
    </location>
</feature>
<dbReference type="SUPFAM" id="SSF51126">
    <property type="entry name" value="Pectin lyase-like"/>
    <property type="match status" value="1"/>
</dbReference>
<keyword evidence="12" id="KW-1185">Reference proteome</keyword>
<dbReference type="InterPro" id="IPR011050">
    <property type="entry name" value="Pectin_lyase_fold/virulence"/>
</dbReference>
<evidence type="ECO:0000256" key="7">
    <source>
        <dbReference type="ARBA" id="ARBA00023239"/>
    </source>
</evidence>
<dbReference type="Pfam" id="PF22842">
    <property type="entry name" value="Pel9A-like_beta_helix"/>
    <property type="match status" value="1"/>
</dbReference>
<dbReference type="SMART" id="SM00710">
    <property type="entry name" value="PbH1"/>
    <property type="match status" value="4"/>
</dbReference>
<gene>
    <name evidence="11" type="ORF">B0T11DRAFT_17939</name>
</gene>
<dbReference type="InterPro" id="IPR052052">
    <property type="entry name" value="Polysaccharide_Lyase_9"/>
</dbReference>
<organism evidence="11 12">
    <name type="scientific">Plectosphaerella cucumerina</name>
    <dbReference type="NCBI Taxonomy" id="40658"/>
    <lineage>
        <taxon>Eukaryota</taxon>
        <taxon>Fungi</taxon>
        <taxon>Dikarya</taxon>
        <taxon>Ascomycota</taxon>
        <taxon>Pezizomycotina</taxon>
        <taxon>Sordariomycetes</taxon>
        <taxon>Hypocreomycetidae</taxon>
        <taxon>Glomerellales</taxon>
        <taxon>Plectosphaerellaceae</taxon>
        <taxon>Plectosphaerella</taxon>
    </lineage>
</organism>
<protein>
    <submittedName>
        <fullName evidence="11">Pectin lyase fold/virulence factor</fullName>
    </submittedName>
</protein>
<dbReference type="PANTHER" id="PTHR40088">
    <property type="entry name" value="PECTATE LYASE (EUROFUNG)"/>
    <property type="match status" value="1"/>
</dbReference>
<comment type="similarity">
    <text evidence="8">Belongs to the polysaccharide lyase 9 family.</text>
</comment>
<proteinExistence type="inferred from homology"/>
<dbReference type="AlphaFoldDB" id="A0A8K0TVQ6"/>
<accession>A0A8K0TVQ6</accession>
<keyword evidence="7 11" id="KW-0456">Lyase</keyword>
<evidence type="ECO:0000256" key="6">
    <source>
        <dbReference type="ARBA" id="ARBA00022837"/>
    </source>
</evidence>
<comment type="cofactor">
    <cofactor evidence="1">
        <name>Ca(2+)</name>
        <dbReference type="ChEBI" id="CHEBI:29108"/>
    </cofactor>
</comment>
<evidence type="ECO:0000313" key="12">
    <source>
        <dbReference type="Proteomes" id="UP000813385"/>
    </source>
</evidence>
<reference evidence="11" key="1">
    <citation type="journal article" date="2021" name="Nat. Commun.">
        <title>Genetic determinants of endophytism in the Arabidopsis root mycobiome.</title>
        <authorList>
            <person name="Mesny F."/>
            <person name="Miyauchi S."/>
            <person name="Thiergart T."/>
            <person name="Pickel B."/>
            <person name="Atanasova L."/>
            <person name="Karlsson M."/>
            <person name="Huettel B."/>
            <person name="Barry K.W."/>
            <person name="Haridas S."/>
            <person name="Chen C."/>
            <person name="Bauer D."/>
            <person name="Andreopoulos W."/>
            <person name="Pangilinan J."/>
            <person name="LaButti K."/>
            <person name="Riley R."/>
            <person name="Lipzen A."/>
            <person name="Clum A."/>
            <person name="Drula E."/>
            <person name="Henrissat B."/>
            <person name="Kohler A."/>
            <person name="Grigoriev I.V."/>
            <person name="Martin F.M."/>
            <person name="Hacquard S."/>
        </authorList>
    </citation>
    <scope>NUCLEOTIDE SEQUENCE</scope>
    <source>
        <strain evidence="11">MPI-CAGE-AT-0016</strain>
    </source>
</reference>
<evidence type="ECO:0000259" key="10">
    <source>
        <dbReference type="Pfam" id="PF22842"/>
    </source>
</evidence>
<sequence length="396" mass="43284">MTRLISFILAALPAALAADIFVSPSGSNSGTGSSGSPYLSIQDAVDAASAGDTIYLRGGTYRPSSNIHFTKKGSSSNPYTIRSYQNEEVIVDGDNMPGTPVEYGGSLPGSQRGVFHVENAEYWRFIHITLQRGPYGMYVKDSHNNYFERISVHNNYETGFHMQNSISNNEIVYLDSSMNADPRNNGQNADGFAIKEGSGSGNILRGARIWHNSDDGIDLYEFGSAVTILDCIVYGNGFNRWNFNPHQNDGHGVKLGGGSSSNRVPVNHVVRNTISFENFRRGFTDNNMPGDMTLSHNTAWKNQEEGFNQRSSKATYTNNLAANNFGTSSMSGQNRLDDVSGSGNNWQSVDSFRDGDFITTDRSLVRGPRQADGKIVPSDFLRPANGASYGATTRWD</sequence>
<evidence type="ECO:0000313" key="11">
    <source>
        <dbReference type="EMBL" id="KAH7376196.1"/>
    </source>
</evidence>
<evidence type="ECO:0000256" key="5">
    <source>
        <dbReference type="ARBA" id="ARBA00022729"/>
    </source>
</evidence>
<keyword evidence="3" id="KW-0964">Secreted</keyword>
<evidence type="ECO:0000256" key="9">
    <source>
        <dbReference type="SAM" id="SignalP"/>
    </source>
</evidence>
<evidence type="ECO:0000256" key="3">
    <source>
        <dbReference type="ARBA" id="ARBA00022525"/>
    </source>
</evidence>
<evidence type="ECO:0000256" key="8">
    <source>
        <dbReference type="ARBA" id="ARBA00038263"/>
    </source>
</evidence>
<comment type="subcellular location">
    <subcellularLocation>
        <location evidence="2">Secreted</location>
    </subcellularLocation>
</comment>
<keyword evidence="4" id="KW-0479">Metal-binding</keyword>
<comment type="caution">
    <text evidence="11">The sequence shown here is derived from an EMBL/GenBank/DDBJ whole genome shotgun (WGS) entry which is preliminary data.</text>
</comment>